<sequence>MTPILRLPDRPLSLSSDLISTPKFLFLSIPFILALGVFLVISELPDVIRDYQISQNPLALENGSVQNGRCTTHKGVFTTCEAHLSYQYQGQSYNSDVEVMFTDLHVGDYETDMVISADHPEMATISLGLDKLWNRIITLAAFALIFAGLGIGATFTGIRALLARRQLRQPAMLTPIPVEITGFNRSRGALSINYRDRIADDKTGRIALTIMRRGEEPLIIGQFKGKPVGLAVRHANAALPVLLDDRLNRLPLTDEERSVALAPFAPLLEAGQKQGLGRGRKAMAASLWKGLQVFLSVLLLFAVGAIGFWLWYVTTSDTQFQSPGMDINNAMPAPINAWGCEQLKKRFGHENAPFGCAAADFRSWK</sequence>
<comment type="caution">
    <text evidence="2">The sequence shown here is derived from an EMBL/GenBank/DDBJ whole genome shotgun (WGS) entry which is preliminary data.</text>
</comment>
<organism evidence="2 3">
    <name type="scientific">Allorhizobium taibaishanense</name>
    <dbReference type="NCBI Taxonomy" id="887144"/>
    <lineage>
        <taxon>Bacteria</taxon>
        <taxon>Pseudomonadati</taxon>
        <taxon>Pseudomonadota</taxon>
        <taxon>Alphaproteobacteria</taxon>
        <taxon>Hyphomicrobiales</taxon>
        <taxon>Rhizobiaceae</taxon>
        <taxon>Rhizobium/Agrobacterium group</taxon>
        <taxon>Allorhizobium</taxon>
    </lineage>
</organism>
<accession>A0A7W6MSM4</accession>
<name>A0A7W6MSM4_9HYPH</name>
<keyword evidence="1" id="KW-1133">Transmembrane helix</keyword>
<dbReference type="EMBL" id="JACIED010000001">
    <property type="protein sequence ID" value="MBB4006245.1"/>
    <property type="molecule type" value="Genomic_DNA"/>
</dbReference>
<gene>
    <name evidence="2" type="ORF">GGQ71_000481</name>
</gene>
<evidence type="ECO:0000256" key="1">
    <source>
        <dbReference type="SAM" id="Phobius"/>
    </source>
</evidence>
<feature type="transmembrane region" description="Helical" evidence="1">
    <location>
        <begin position="136"/>
        <end position="162"/>
    </location>
</feature>
<feature type="transmembrane region" description="Helical" evidence="1">
    <location>
        <begin position="290"/>
        <end position="312"/>
    </location>
</feature>
<dbReference type="Proteomes" id="UP000544107">
    <property type="component" value="Unassembled WGS sequence"/>
</dbReference>
<dbReference type="AlphaFoldDB" id="A0A7W6MSM4"/>
<keyword evidence="1" id="KW-0812">Transmembrane</keyword>
<proteinExistence type="predicted"/>
<protein>
    <submittedName>
        <fullName evidence="2">Uncharacterized protein</fullName>
    </submittedName>
</protein>
<evidence type="ECO:0000313" key="3">
    <source>
        <dbReference type="Proteomes" id="UP000544107"/>
    </source>
</evidence>
<evidence type="ECO:0000313" key="2">
    <source>
        <dbReference type="EMBL" id="MBB4006245.1"/>
    </source>
</evidence>
<feature type="transmembrane region" description="Helical" evidence="1">
    <location>
        <begin position="24"/>
        <end position="41"/>
    </location>
</feature>
<reference evidence="2 3" key="1">
    <citation type="submission" date="2020-08" db="EMBL/GenBank/DDBJ databases">
        <title>Genomic Encyclopedia of Type Strains, Phase IV (KMG-IV): sequencing the most valuable type-strain genomes for metagenomic binning, comparative biology and taxonomic classification.</title>
        <authorList>
            <person name="Goeker M."/>
        </authorList>
    </citation>
    <scope>NUCLEOTIDE SEQUENCE [LARGE SCALE GENOMIC DNA]</scope>
    <source>
        <strain evidence="2 3">DSM 100021</strain>
    </source>
</reference>
<keyword evidence="1" id="KW-0472">Membrane</keyword>